<evidence type="ECO:0000313" key="2">
    <source>
        <dbReference type="EMBL" id="GAG50466.1"/>
    </source>
</evidence>
<protein>
    <recommendedName>
        <fullName evidence="1">Nudix hydrolase domain-containing protein</fullName>
    </recommendedName>
</protein>
<dbReference type="Gene3D" id="3.90.79.10">
    <property type="entry name" value="Nucleoside Triphosphate Pyrophosphohydrolase"/>
    <property type="match status" value="1"/>
</dbReference>
<dbReference type="InterPro" id="IPR015797">
    <property type="entry name" value="NUDIX_hydrolase-like_dom_sf"/>
</dbReference>
<dbReference type="Pfam" id="PF00293">
    <property type="entry name" value="NUDIX"/>
    <property type="match status" value="1"/>
</dbReference>
<dbReference type="SUPFAM" id="SSF55811">
    <property type="entry name" value="Nudix"/>
    <property type="match status" value="1"/>
</dbReference>
<feature type="non-terminal residue" evidence="2">
    <location>
        <position position="108"/>
    </location>
</feature>
<sequence>MTNNLQEKQVVTCFLESGGEILLLRRSEHVGSYQGRWAGVSGYIEQTPDEQALVEIEEETSLNGEDLKLVRKGKPLTVEDEKLGIRWVIHPYLFQIKERGKIKIDWEH</sequence>
<comment type="caution">
    <text evidence="2">The sequence shown here is derived from an EMBL/GenBank/DDBJ whole genome shotgun (WGS) entry which is preliminary data.</text>
</comment>
<name>X0ZQH9_9ZZZZ</name>
<feature type="domain" description="Nudix hydrolase" evidence="1">
    <location>
        <begin position="11"/>
        <end position="101"/>
    </location>
</feature>
<evidence type="ECO:0000259" key="1">
    <source>
        <dbReference type="Pfam" id="PF00293"/>
    </source>
</evidence>
<dbReference type="InterPro" id="IPR000086">
    <property type="entry name" value="NUDIX_hydrolase_dom"/>
</dbReference>
<proteinExistence type="predicted"/>
<dbReference type="AlphaFoldDB" id="X0ZQH9"/>
<dbReference type="EMBL" id="BARS01051982">
    <property type="protein sequence ID" value="GAG50466.1"/>
    <property type="molecule type" value="Genomic_DNA"/>
</dbReference>
<reference evidence="2" key="1">
    <citation type="journal article" date="2014" name="Front. Microbiol.">
        <title>High frequency of phylogenetically diverse reductive dehalogenase-homologous genes in deep subseafloor sedimentary metagenomes.</title>
        <authorList>
            <person name="Kawai M."/>
            <person name="Futagami T."/>
            <person name="Toyoda A."/>
            <person name="Takaki Y."/>
            <person name="Nishi S."/>
            <person name="Hori S."/>
            <person name="Arai W."/>
            <person name="Tsubouchi T."/>
            <person name="Morono Y."/>
            <person name="Uchiyama I."/>
            <person name="Ito T."/>
            <person name="Fujiyama A."/>
            <person name="Inagaki F."/>
            <person name="Takami H."/>
        </authorList>
    </citation>
    <scope>NUCLEOTIDE SEQUENCE</scope>
    <source>
        <strain evidence="2">Expedition CK06-06</strain>
    </source>
</reference>
<accession>X0ZQH9</accession>
<gene>
    <name evidence="2" type="ORF">S01H1_77355</name>
</gene>
<organism evidence="2">
    <name type="scientific">marine sediment metagenome</name>
    <dbReference type="NCBI Taxonomy" id="412755"/>
    <lineage>
        <taxon>unclassified sequences</taxon>
        <taxon>metagenomes</taxon>
        <taxon>ecological metagenomes</taxon>
    </lineage>
</organism>